<feature type="repeat" description="WD" evidence="7">
    <location>
        <begin position="354"/>
        <end position="386"/>
    </location>
</feature>
<keyword evidence="4" id="KW-0677">Repeat</keyword>
<dbReference type="PRINTS" id="PR00320">
    <property type="entry name" value="GPROTEINBRPT"/>
</dbReference>
<dbReference type="InterPro" id="IPR020472">
    <property type="entry name" value="WD40_PAC1"/>
</dbReference>
<feature type="repeat" description="WD" evidence="7">
    <location>
        <begin position="269"/>
        <end position="310"/>
    </location>
</feature>
<evidence type="ECO:0000256" key="4">
    <source>
        <dbReference type="ARBA" id="ARBA00022737"/>
    </source>
</evidence>
<dbReference type="AlphaFoldDB" id="A0AAU9JIP0"/>
<feature type="transmembrane region" description="Helical" evidence="9">
    <location>
        <begin position="1060"/>
        <end position="1079"/>
    </location>
</feature>
<feature type="repeat" description="WD" evidence="7">
    <location>
        <begin position="527"/>
        <end position="561"/>
    </location>
</feature>
<dbReference type="PANTHER" id="PTHR19848:SF8">
    <property type="entry name" value="F-BOX AND WD REPEAT DOMAIN CONTAINING 7"/>
    <property type="match status" value="1"/>
</dbReference>
<keyword evidence="6 9" id="KW-0472">Membrane</keyword>
<reference evidence="11" key="1">
    <citation type="submission" date="2021-09" db="EMBL/GenBank/DDBJ databases">
        <authorList>
            <consortium name="AG Swart"/>
            <person name="Singh M."/>
            <person name="Singh A."/>
            <person name="Seah K."/>
            <person name="Emmerich C."/>
        </authorList>
    </citation>
    <scope>NUCLEOTIDE SEQUENCE</scope>
    <source>
        <strain evidence="11">ATCC30299</strain>
    </source>
</reference>
<keyword evidence="5 9" id="KW-1133">Transmembrane helix</keyword>
<dbReference type="EMBL" id="CAJZBQ010000035">
    <property type="protein sequence ID" value="CAG9323985.1"/>
    <property type="molecule type" value="Genomic_DNA"/>
</dbReference>
<keyword evidence="3 9" id="KW-0812">Transmembrane</keyword>
<evidence type="ECO:0000256" key="2">
    <source>
        <dbReference type="ARBA" id="ARBA00022574"/>
    </source>
</evidence>
<evidence type="ECO:0000313" key="12">
    <source>
        <dbReference type="Proteomes" id="UP001162131"/>
    </source>
</evidence>
<feature type="transmembrane region" description="Helical" evidence="9">
    <location>
        <begin position="880"/>
        <end position="900"/>
    </location>
</feature>
<dbReference type="CDD" id="cd00200">
    <property type="entry name" value="WD40"/>
    <property type="match status" value="1"/>
</dbReference>
<comment type="subcellular location">
    <subcellularLocation>
        <location evidence="1">Membrane</location>
        <topology evidence="1">Multi-pass membrane protein</topology>
    </subcellularLocation>
</comment>
<protein>
    <recommendedName>
        <fullName evidence="10">Ion transport domain-containing protein</fullName>
    </recommendedName>
</protein>
<feature type="transmembrane region" description="Helical" evidence="9">
    <location>
        <begin position="1009"/>
        <end position="1027"/>
    </location>
</feature>
<keyword evidence="12" id="KW-1185">Reference proteome</keyword>
<dbReference type="Proteomes" id="UP001162131">
    <property type="component" value="Unassembled WGS sequence"/>
</dbReference>
<dbReference type="Pfam" id="PF00520">
    <property type="entry name" value="Ion_trans"/>
    <property type="match status" value="1"/>
</dbReference>
<feature type="repeat" description="WD" evidence="7">
    <location>
        <begin position="311"/>
        <end position="344"/>
    </location>
</feature>
<evidence type="ECO:0000256" key="6">
    <source>
        <dbReference type="ARBA" id="ARBA00023136"/>
    </source>
</evidence>
<dbReference type="Gene3D" id="2.130.10.10">
    <property type="entry name" value="YVTN repeat-like/Quinoprotein amine dehydrogenase"/>
    <property type="match status" value="4"/>
</dbReference>
<accession>A0AAU9JIP0</accession>
<feature type="domain" description="Ion transport" evidence="10">
    <location>
        <begin position="914"/>
        <end position="1091"/>
    </location>
</feature>
<evidence type="ECO:0000256" key="3">
    <source>
        <dbReference type="ARBA" id="ARBA00022692"/>
    </source>
</evidence>
<dbReference type="InterPro" id="IPR005821">
    <property type="entry name" value="Ion_trans_dom"/>
</dbReference>
<dbReference type="InterPro" id="IPR036322">
    <property type="entry name" value="WD40_repeat_dom_sf"/>
</dbReference>
<dbReference type="InterPro" id="IPR015943">
    <property type="entry name" value="WD40/YVTN_repeat-like_dom_sf"/>
</dbReference>
<dbReference type="PROSITE" id="PS50294">
    <property type="entry name" value="WD_REPEATS_REGION"/>
    <property type="match status" value="7"/>
</dbReference>
<feature type="repeat" description="WD" evidence="7">
    <location>
        <begin position="185"/>
        <end position="226"/>
    </location>
</feature>
<sequence length="1219" mass="139797">MELKVPLLSSLANSSTSQDIELKLKANPNIGDLFTSFPANDSRSDIQSILKNLMRMKPDEIPIPFKGNCLQLTKDKSSFVFCSVEGRLGICNRLTKEVTNDVKLSDNGLYALALFNNDQYVFVGGKDAIIFKYRLSDFKLVKKYQGHEGKISEIFFSGDEKTMYTCSDDKSVRIWDLSDGSSEIIYKHNDRSLCMSVSEDEEWLATGGADRTVFVYDLKNKNVLQTLDGPTNSIWGIKFSKSKSMLAAGDNDAGCFIWDCKNWSLLRQLVGHEARVSCIEFLDNEKVVITASNDKTVRIWSLDHDRKEIVYTGHKNWIKSMMLSDDQRSIYTTSEDCRILVWKVPVNLDNEWKLTGHTENVYNCLYSQKRDLIFTNANDKKAIIWDPIKKVKVKELLHEAGIYAMTLTQDENYLITCTSQKQMIMWNIDTYEPFSINELSNVTVKAVCCTPDGKYYVTGDTENRITVTEYRDPSSNQERPVKYVFRKHKNTVWSLATTHDSSTLITGGEDGSIVLYDLNIGSEKGQLLGHTKKIKCLAVSRNDEILISGSWDSTFKIWSINKLFLYKTVTFHTGAINGVYFSKDEEYFIVASTDQKVSFWNYRDFSYITNLTFDDLCLAVNCSPDDKTLYVVEKSNIFIQENPMSTEKFGFYGPERSSQGIIDYIAKLINAEEVEHDPEMDKWLIAPMRMNAVHLYAYFNLQLHLKQAFHLGSPIYNSIMKRNPLSLCIERDFTDCANIILGSLEKKVNESPYSLYLVEDLLVKLNEKGYANLSEFYNYLIIPSKDITLPKFIDPLASLPVVLESNTNEIISDKFAPKEMYKNEGKSIQFWSSYVKIDTQIGSEASVNFLESLIDCPNPDIFRTRFIKVILNKKWETVRWIMRLQGLIYGTYLLLLSIYTTNFLGSVAFLAPIFAINLFLLSYEVFQMGVAGLDYWSDPWNYLDLTRSFTCVVYAVLLFIEVGLEANEKLFVFLTLLSWIRGISYFRLFQKTRYLIDLISEVFSDMTSFLALLFYSTLAFSLIFVAITKGEGDSFASYLTISYRLDLGDFDTAGYSTIDWIIFFLASVINPLIMLNLLISIMGDTYDRVQDGREISDLKELAEMVLEAETLLYWKRGLGQALYIQVLGEQEQTMEVDTWLGKVRELKLKLVTIHKSINNISITHTNDFKRLENKVDVLRSADKEEVLGKIEEMNKSFTAFKEENQKQMNEIKELLSKSE</sequence>
<feature type="repeat" description="WD" evidence="7">
    <location>
        <begin position="569"/>
        <end position="610"/>
    </location>
</feature>
<evidence type="ECO:0000256" key="7">
    <source>
        <dbReference type="PROSITE-ProRule" id="PRU00221"/>
    </source>
</evidence>
<feature type="repeat" description="WD" evidence="7">
    <location>
        <begin position="144"/>
        <end position="185"/>
    </location>
</feature>
<evidence type="ECO:0000259" key="10">
    <source>
        <dbReference type="Pfam" id="PF00520"/>
    </source>
</evidence>
<evidence type="ECO:0000256" key="1">
    <source>
        <dbReference type="ARBA" id="ARBA00004141"/>
    </source>
</evidence>
<feature type="transmembrane region" description="Helical" evidence="9">
    <location>
        <begin position="906"/>
        <end position="926"/>
    </location>
</feature>
<dbReference type="InterPro" id="IPR019775">
    <property type="entry name" value="WD40_repeat_CS"/>
</dbReference>
<dbReference type="GO" id="GO:0016020">
    <property type="term" value="C:membrane"/>
    <property type="evidence" value="ECO:0007669"/>
    <property type="project" value="UniProtKB-SubCell"/>
</dbReference>
<evidence type="ECO:0000256" key="9">
    <source>
        <dbReference type="SAM" id="Phobius"/>
    </source>
</evidence>
<dbReference type="SUPFAM" id="SSF50978">
    <property type="entry name" value="WD40 repeat-like"/>
    <property type="match status" value="2"/>
</dbReference>
<feature type="repeat" description="WD" evidence="7">
    <location>
        <begin position="485"/>
        <end position="526"/>
    </location>
</feature>
<dbReference type="GO" id="GO:0005216">
    <property type="term" value="F:monoatomic ion channel activity"/>
    <property type="evidence" value="ECO:0007669"/>
    <property type="project" value="InterPro"/>
</dbReference>
<proteinExistence type="predicted"/>
<keyword evidence="8" id="KW-0175">Coiled coil</keyword>
<evidence type="ECO:0000256" key="8">
    <source>
        <dbReference type="SAM" id="Coils"/>
    </source>
</evidence>
<name>A0AAU9JIP0_9CILI</name>
<gene>
    <name evidence="11" type="ORF">BSTOLATCC_MIC35009</name>
</gene>
<dbReference type="Pfam" id="PF00400">
    <property type="entry name" value="WD40"/>
    <property type="match status" value="9"/>
</dbReference>
<dbReference type="PANTHER" id="PTHR19848">
    <property type="entry name" value="WD40 REPEAT PROTEIN"/>
    <property type="match status" value="1"/>
</dbReference>
<dbReference type="SMART" id="SM00320">
    <property type="entry name" value="WD40"/>
    <property type="match status" value="12"/>
</dbReference>
<comment type="caution">
    <text evidence="11">The sequence shown here is derived from an EMBL/GenBank/DDBJ whole genome shotgun (WGS) entry which is preliminary data.</text>
</comment>
<evidence type="ECO:0000313" key="11">
    <source>
        <dbReference type="EMBL" id="CAG9323985.1"/>
    </source>
</evidence>
<dbReference type="InterPro" id="IPR001680">
    <property type="entry name" value="WD40_rpt"/>
</dbReference>
<feature type="coiled-coil region" evidence="8">
    <location>
        <begin position="1190"/>
        <end position="1217"/>
    </location>
</feature>
<dbReference type="PROSITE" id="PS00678">
    <property type="entry name" value="WD_REPEATS_1"/>
    <property type="match status" value="1"/>
</dbReference>
<feature type="repeat" description="WD" evidence="7">
    <location>
        <begin position="227"/>
        <end position="268"/>
    </location>
</feature>
<organism evidence="11 12">
    <name type="scientific">Blepharisma stoltei</name>
    <dbReference type="NCBI Taxonomy" id="1481888"/>
    <lineage>
        <taxon>Eukaryota</taxon>
        <taxon>Sar</taxon>
        <taxon>Alveolata</taxon>
        <taxon>Ciliophora</taxon>
        <taxon>Postciliodesmatophora</taxon>
        <taxon>Heterotrichea</taxon>
        <taxon>Heterotrichida</taxon>
        <taxon>Blepharismidae</taxon>
        <taxon>Blepharisma</taxon>
    </lineage>
</organism>
<evidence type="ECO:0000256" key="5">
    <source>
        <dbReference type="ARBA" id="ARBA00022989"/>
    </source>
</evidence>
<feature type="transmembrane region" description="Helical" evidence="9">
    <location>
        <begin position="970"/>
        <end position="988"/>
    </location>
</feature>
<dbReference type="PROSITE" id="PS50082">
    <property type="entry name" value="WD_REPEATS_2"/>
    <property type="match status" value="9"/>
</dbReference>
<keyword evidence="2 7" id="KW-0853">WD repeat</keyword>